<evidence type="ECO:0000313" key="1">
    <source>
        <dbReference type="EMBL" id="AKJ27474.1"/>
    </source>
</evidence>
<dbReference type="Proteomes" id="UP000035352">
    <property type="component" value="Chromosome"/>
</dbReference>
<evidence type="ECO:0000313" key="2">
    <source>
        <dbReference type="Proteomes" id="UP000035352"/>
    </source>
</evidence>
<dbReference type="EMBL" id="CP011371">
    <property type="protein sequence ID" value="AKJ27474.1"/>
    <property type="molecule type" value="Genomic_DNA"/>
</dbReference>
<dbReference type="KEGG" id="pbh:AAW51_0783"/>
<name>A0A0G3BDJ5_9BURK</name>
<reference evidence="1 2" key="1">
    <citation type="submission" date="2015-05" db="EMBL/GenBank/DDBJ databases">
        <authorList>
            <person name="Tang B."/>
            <person name="Yu Y."/>
        </authorList>
    </citation>
    <scope>NUCLEOTIDE SEQUENCE [LARGE SCALE GENOMIC DNA]</scope>
    <source>
        <strain evidence="1 2">DSM 7029</strain>
    </source>
</reference>
<accession>A0A0G3BDJ5</accession>
<proteinExistence type="predicted"/>
<keyword evidence="2" id="KW-1185">Reference proteome</keyword>
<sequence length="80" mass="9097">MTTFQGMHIHALRRDRFTYRGEYEVTGREAQWSAQVWLGETLVEEPRGIAPFDSADMDPVKAVMAQLHAKIDALDAPLPR</sequence>
<dbReference type="RefSeq" id="WP_157359604.1">
    <property type="nucleotide sequence ID" value="NZ_CP011371.1"/>
</dbReference>
<dbReference type="OrthoDB" id="9788295at2"/>
<dbReference type="STRING" id="413882.AAW51_0783"/>
<gene>
    <name evidence="1" type="ORF">AAW51_0783</name>
</gene>
<organism evidence="1 2">
    <name type="scientific">Caldimonas brevitalea</name>
    <dbReference type="NCBI Taxonomy" id="413882"/>
    <lineage>
        <taxon>Bacteria</taxon>
        <taxon>Pseudomonadati</taxon>
        <taxon>Pseudomonadota</taxon>
        <taxon>Betaproteobacteria</taxon>
        <taxon>Burkholderiales</taxon>
        <taxon>Sphaerotilaceae</taxon>
        <taxon>Caldimonas</taxon>
    </lineage>
</organism>
<protein>
    <submittedName>
        <fullName evidence="1">Uncharacterized protein</fullName>
    </submittedName>
</protein>
<dbReference type="AlphaFoldDB" id="A0A0G3BDJ5"/>